<dbReference type="AlphaFoldDB" id="A0A8H7J1T8"/>
<dbReference type="Proteomes" id="UP000651452">
    <property type="component" value="Unassembled WGS sequence"/>
</dbReference>
<name>A0A8H7J1T8_9PLEO</name>
<feature type="transmembrane region" description="Helical" evidence="2">
    <location>
        <begin position="99"/>
        <end position="120"/>
    </location>
</feature>
<protein>
    <submittedName>
        <fullName evidence="3">Uncharacterized protein</fullName>
    </submittedName>
</protein>
<reference evidence="3" key="1">
    <citation type="submission" date="2018-12" db="EMBL/GenBank/DDBJ databases">
        <authorList>
            <person name="Syme R.A."/>
            <person name="Farfan-Caceres L."/>
            <person name="Lichtenzveig J."/>
        </authorList>
    </citation>
    <scope>NUCLEOTIDE SEQUENCE</scope>
    <source>
        <strain evidence="3">Al4</strain>
    </source>
</reference>
<evidence type="ECO:0000313" key="4">
    <source>
        <dbReference type="Proteomes" id="UP000651452"/>
    </source>
</evidence>
<sequence length="319" mass="34803">MDSIERMVHIEGRSASHTTTHDRGSDDVVKIQQPTNPTSSSSPLPTVRIQQATISTSQRFTVPSDTMSLLSSPTMPATVTGTEPAAHSQEKGGLSSKSIAGLAMIPVAVILIAVAIFIYFCMRKRRRHMPAIRHLGSSPPPVPAKDFRSPTSSFDSMASGGKVRSMSAMSTPIMHTGWHASPRPQTHTDAAVHHNPWNDQLPKISADITTAGYAARRVVEEGNDSPIDRSSPFRLKRGDTKKRSSLDPEVMSAWPAPPQPVQPAPLQPLRIGKTYMERRSISSEYFAQERAGRDGRGAQEYWEDIRLELGPDPGPTVKA</sequence>
<accession>A0A8H7J1T8</accession>
<feature type="region of interest" description="Disordered" evidence="1">
    <location>
        <begin position="1"/>
        <end position="45"/>
    </location>
</feature>
<feature type="region of interest" description="Disordered" evidence="1">
    <location>
        <begin position="69"/>
        <end position="92"/>
    </location>
</feature>
<keyword evidence="2" id="KW-1133">Transmembrane helix</keyword>
<evidence type="ECO:0000256" key="1">
    <source>
        <dbReference type="SAM" id="MobiDB-lite"/>
    </source>
</evidence>
<feature type="compositionally biased region" description="Basic and acidic residues" evidence="1">
    <location>
        <begin position="236"/>
        <end position="246"/>
    </location>
</feature>
<gene>
    <name evidence="3" type="ORF">EKO04_006951</name>
</gene>
<feature type="region of interest" description="Disordered" evidence="1">
    <location>
        <begin position="132"/>
        <end position="160"/>
    </location>
</feature>
<organism evidence="3 4">
    <name type="scientific">Ascochyta lentis</name>
    <dbReference type="NCBI Taxonomy" id="205686"/>
    <lineage>
        <taxon>Eukaryota</taxon>
        <taxon>Fungi</taxon>
        <taxon>Dikarya</taxon>
        <taxon>Ascomycota</taxon>
        <taxon>Pezizomycotina</taxon>
        <taxon>Dothideomycetes</taxon>
        <taxon>Pleosporomycetidae</taxon>
        <taxon>Pleosporales</taxon>
        <taxon>Pleosporineae</taxon>
        <taxon>Didymellaceae</taxon>
        <taxon>Ascochyta</taxon>
    </lineage>
</organism>
<dbReference type="OrthoDB" id="3664019at2759"/>
<feature type="region of interest" description="Disordered" evidence="1">
    <location>
        <begin position="222"/>
        <end position="265"/>
    </location>
</feature>
<reference evidence="3" key="2">
    <citation type="submission" date="2020-09" db="EMBL/GenBank/DDBJ databases">
        <title>Reference genome assembly for Australian Ascochyta lentis isolate Al4.</title>
        <authorList>
            <person name="Lee R.C."/>
            <person name="Farfan-Caceres L.M."/>
            <person name="Debler J.W."/>
            <person name="Williams A.H."/>
            <person name="Henares B.M."/>
        </authorList>
    </citation>
    <scope>NUCLEOTIDE SEQUENCE</scope>
    <source>
        <strain evidence="3">Al4</strain>
    </source>
</reference>
<keyword evidence="2" id="KW-0812">Transmembrane</keyword>
<comment type="caution">
    <text evidence="3">The sequence shown here is derived from an EMBL/GenBank/DDBJ whole genome shotgun (WGS) entry which is preliminary data.</text>
</comment>
<feature type="compositionally biased region" description="Pro residues" evidence="1">
    <location>
        <begin position="255"/>
        <end position="265"/>
    </location>
</feature>
<feature type="compositionally biased region" description="Basic and acidic residues" evidence="1">
    <location>
        <begin position="1"/>
        <end position="29"/>
    </location>
</feature>
<dbReference type="EMBL" id="RZGK01000012">
    <property type="protein sequence ID" value="KAF9694937.1"/>
    <property type="molecule type" value="Genomic_DNA"/>
</dbReference>
<keyword evidence="4" id="KW-1185">Reference proteome</keyword>
<evidence type="ECO:0000256" key="2">
    <source>
        <dbReference type="SAM" id="Phobius"/>
    </source>
</evidence>
<evidence type="ECO:0000313" key="3">
    <source>
        <dbReference type="EMBL" id="KAF9694937.1"/>
    </source>
</evidence>
<feature type="compositionally biased region" description="Low complexity" evidence="1">
    <location>
        <begin position="34"/>
        <end position="45"/>
    </location>
</feature>
<feature type="compositionally biased region" description="Polar residues" evidence="1">
    <location>
        <begin position="69"/>
        <end position="81"/>
    </location>
</feature>
<proteinExistence type="predicted"/>
<keyword evidence="2" id="KW-0472">Membrane</keyword>